<comment type="caution">
    <text evidence="2">The sequence shown here is derived from an EMBL/GenBank/DDBJ whole genome shotgun (WGS) entry which is preliminary data.</text>
</comment>
<sequence>MKSHYQRLLEPVFTRSRIEERRAEITRQFLISGEKAGLHTFLTEELLIEEEGIEIPVGFSGTSYLTFLLHIAAEIKHGAMLQHLYAAYSMDTPQIPEKYRAQVSSWKEVCLGIAKEEMRHLVLVQQALKLIGATLYAEERDDHQDTPCYPFSFRLEPLTPASLAKYVYAEAPVDFLSGADPLAKEINDRVAREMPKANMVNALFHVLQQLAEAPAVVNDAGLRTDICHTLSAIRTNSATAGEPSRFNRLLKIYQEVCHVTNEAGVIWEGKDAVPQWWDSLRPEVGPVILHPSMYKRLCRPQSLTD</sequence>
<evidence type="ECO:0000313" key="2">
    <source>
        <dbReference type="EMBL" id="MBS0030978.1"/>
    </source>
</evidence>
<keyword evidence="3" id="KW-1185">Reference proteome</keyword>
<dbReference type="Gene3D" id="1.20.1260.10">
    <property type="match status" value="1"/>
</dbReference>
<proteinExistence type="predicted"/>
<protein>
    <recommendedName>
        <fullName evidence="1">Iminophenyl-pyruvate dimer synthase domain-containing protein</fullName>
    </recommendedName>
</protein>
<reference evidence="2 3" key="1">
    <citation type="submission" date="2021-04" db="EMBL/GenBank/DDBJ databases">
        <title>Chitinophaga sp. nov., isolated from the rhizosphere soil.</title>
        <authorList>
            <person name="He S."/>
        </authorList>
    </citation>
    <scope>NUCLEOTIDE SEQUENCE [LARGE SCALE GENOMIC DNA]</scope>
    <source>
        <strain evidence="2 3">2R12</strain>
    </source>
</reference>
<accession>A0ABS5J6X8</accession>
<organism evidence="2 3">
    <name type="scientific">Chitinophaga hostae</name>
    <dbReference type="NCBI Taxonomy" id="2831022"/>
    <lineage>
        <taxon>Bacteria</taxon>
        <taxon>Pseudomonadati</taxon>
        <taxon>Bacteroidota</taxon>
        <taxon>Chitinophagia</taxon>
        <taxon>Chitinophagales</taxon>
        <taxon>Chitinophagaceae</taxon>
        <taxon>Chitinophaga</taxon>
    </lineage>
</organism>
<dbReference type="InterPro" id="IPR012347">
    <property type="entry name" value="Ferritin-like"/>
</dbReference>
<dbReference type="EMBL" id="JAGTXB010000018">
    <property type="protein sequence ID" value="MBS0030978.1"/>
    <property type="molecule type" value="Genomic_DNA"/>
</dbReference>
<dbReference type="RefSeq" id="WP_211976115.1">
    <property type="nucleotide sequence ID" value="NZ_CBFHAM010000025.1"/>
</dbReference>
<dbReference type="Proteomes" id="UP000676386">
    <property type="component" value="Unassembled WGS sequence"/>
</dbReference>
<gene>
    <name evidence="2" type="ORF">KE626_26870</name>
</gene>
<dbReference type="Pfam" id="PF12902">
    <property type="entry name" value="Ferritin-like"/>
    <property type="match status" value="1"/>
</dbReference>
<feature type="domain" description="Iminophenyl-pyruvate dimer synthase" evidence="1">
    <location>
        <begin position="69"/>
        <end position="211"/>
    </location>
</feature>
<name>A0ABS5J6X8_9BACT</name>
<dbReference type="InterPro" id="IPR026820">
    <property type="entry name" value="VioB/RebD_dom"/>
</dbReference>
<evidence type="ECO:0000313" key="3">
    <source>
        <dbReference type="Proteomes" id="UP000676386"/>
    </source>
</evidence>
<evidence type="ECO:0000259" key="1">
    <source>
        <dbReference type="Pfam" id="PF12902"/>
    </source>
</evidence>